<sequence length="587" mass="66161">MSWPVAELCDHVVGPIPPQRFLDEFLPLREFDPYYNVTKIEGNISQSMGETINEASLCTEWIAAPGPYCGEDSQVEGHAEGILEQQDHPFGPGVAFNAVPQDRPDPYTFIRAGVIITFKLEQSDDPFDEVRDIDCNVEGAEKTLDYIAGCATTQLATDSRTHIFSMLVLPSYARLLRWDHTGAIVTGTIDLSGSLIQEFFLRLRCSSPRLRGVKDSNVPVTFGEVDLGMEFISRGEVDDDTEMVDPDVHKASILEDWTMSTPLEGLADENHTYVDSSALEGSATVESYTHHTVTLDSLDERLVSCTVISEVVTAIRDAAEAVARTADLGGPLIHRDAGYSNIAVKRNNGTIEVFLIDWDTLGMGHVIPERLGSWYFAAARLLLRPIHDSPIIPNHLDAIESLFHVLVYMASHYTDNTWNYPWELTCVVENYFKSTDTDAGQPCGKRLLFYRQRCDFVERLRNEPLKKLINGLISPITTRFHPSKPDSPATSNDLQWFSNTLTIHLDHYSMGWGPASKLTPQKMPPRPPTGAWFDHRGEALRAMRNISRSEQDYRRAQKEKRKAEKRKAEFEAHPGLLRCQKRRKVRR</sequence>
<protein>
    <submittedName>
        <fullName evidence="1">Uncharacterized protein</fullName>
    </submittedName>
</protein>
<name>A0ACD3AL55_9AGAR</name>
<proteinExistence type="predicted"/>
<keyword evidence="2" id="KW-1185">Reference proteome</keyword>
<accession>A0ACD3AL55</accession>
<dbReference type="EMBL" id="ML208410">
    <property type="protein sequence ID" value="TFK66271.1"/>
    <property type="molecule type" value="Genomic_DNA"/>
</dbReference>
<gene>
    <name evidence="1" type="ORF">BDN72DRAFT_844551</name>
</gene>
<organism evidence="1 2">
    <name type="scientific">Pluteus cervinus</name>
    <dbReference type="NCBI Taxonomy" id="181527"/>
    <lineage>
        <taxon>Eukaryota</taxon>
        <taxon>Fungi</taxon>
        <taxon>Dikarya</taxon>
        <taxon>Basidiomycota</taxon>
        <taxon>Agaricomycotina</taxon>
        <taxon>Agaricomycetes</taxon>
        <taxon>Agaricomycetidae</taxon>
        <taxon>Agaricales</taxon>
        <taxon>Pluteineae</taxon>
        <taxon>Pluteaceae</taxon>
        <taxon>Pluteus</taxon>
    </lineage>
</organism>
<reference evidence="1 2" key="1">
    <citation type="journal article" date="2019" name="Nat. Ecol. Evol.">
        <title>Megaphylogeny resolves global patterns of mushroom evolution.</title>
        <authorList>
            <person name="Varga T."/>
            <person name="Krizsan K."/>
            <person name="Foldi C."/>
            <person name="Dima B."/>
            <person name="Sanchez-Garcia M."/>
            <person name="Sanchez-Ramirez S."/>
            <person name="Szollosi G.J."/>
            <person name="Szarkandi J.G."/>
            <person name="Papp V."/>
            <person name="Albert L."/>
            <person name="Andreopoulos W."/>
            <person name="Angelini C."/>
            <person name="Antonin V."/>
            <person name="Barry K.W."/>
            <person name="Bougher N.L."/>
            <person name="Buchanan P."/>
            <person name="Buyck B."/>
            <person name="Bense V."/>
            <person name="Catcheside P."/>
            <person name="Chovatia M."/>
            <person name="Cooper J."/>
            <person name="Damon W."/>
            <person name="Desjardin D."/>
            <person name="Finy P."/>
            <person name="Geml J."/>
            <person name="Haridas S."/>
            <person name="Hughes K."/>
            <person name="Justo A."/>
            <person name="Karasinski D."/>
            <person name="Kautmanova I."/>
            <person name="Kiss B."/>
            <person name="Kocsube S."/>
            <person name="Kotiranta H."/>
            <person name="LaButti K.M."/>
            <person name="Lechner B.E."/>
            <person name="Liimatainen K."/>
            <person name="Lipzen A."/>
            <person name="Lukacs Z."/>
            <person name="Mihaltcheva S."/>
            <person name="Morgado L.N."/>
            <person name="Niskanen T."/>
            <person name="Noordeloos M.E."/>
            <person name="Ohm R.A."/>
            <person name="Ortiz-Santana B."/>
            <person name="Ovrebo C."/>
            <person name="Racz N."/>
            <person name="Riley R."/>
            <person name="Savchenko A."/>
            <person name="Shiryaev A."/>
            <person name="Soop K."/>
            <person name="Spirin V."/>
            <person name="Szebenyi C."/>
            <person name="Tomsovsky M."/>
            <person name="Tulloss R.E."/>
            <person name="Uehling J."/>
            <person name="Grigoriev I.V."/>
            <person name="Vagvolgyi C."/>
            <person name="Papp T."/>
            <person name="Martin F.M."/>
            <person name="Miettinen O."/>
            <person name="Hibbett D.S."/>
            <person name="Nagy L.G."/>
        </authorList>
    </citation>
    <scope>NUCLEOTIDE SEQUENCE [LARGE SCALE GENOMIC DNA]</scope>
    <source>
        <strain evidence="1 2">NL-1719</strain>
    </source>
</reference>
<evidence type="ECO:0000313" key="1">
    <source>
        <dbReference type="EMBL" id="TFK66271.1"/>
    </source>
</evidence>
<evidence type="ECO:0000313" key="2">
    <source>
        <dbReference type="Proteomes" id="UP000308600"/>
    </source>
</evidence>
<dbReference type="Proteomes" id="UP000308600">
    <property type="component" value="Unassembled WGS sequence"/>
</dbReference>